<proteinExistence type="predicted"/>
<keyword evidence="2" id="KW-0902">Two-component regulatory system</keyword>
<evidence type="ECO:0000313" key="11">
    <source>
        <dbReference type="Proteomes" id="UP001312865"/>
    </source>
</evidence>
<dbReference type="SMART" id="SM00448">
    <property type="entry name" value="REC"/>
    <property type="match status" value="1"/>
</dbReference>
<evidence type="ECO:0000256" key="7">
    <source>
        <dbReference type="PROSITE-ProRule" id="PRU01091"/>
    </source>
</evidence>
<dbReference type="PANTHER" id="PTHR48111">
    <property type="entry name" value="REGULATOR OF RPOS"/>
    <property type="match status" value="1"/>
</dbReference>
<evidence type="ECO:0000259" key="9">
    <source>
        <dbReference type="PROSITE" id="PS51755"/>
    </source>
</evidence>
<dbReference type="Proteomes" id="UP001312865">
    <property type="component" value="Unassembled WGS sequence"/>
</dbReference>
<evidence type="ECO:0000256" key="6">
    <source>
        <dbReference type="PROSITE-ProRule" id="PRU00169"/>
    </source>
</evidence>
<dbReference type="SUPFAM" id="SSF52172">
    <property type="entry name" value="CheY-like"/>
    <property type="match status" value="1"/>
</dbReference>
<dbReference type="InterPro" id="IPR039420">
    <property type="entry name" value="WalR-like"/>
</dbReference>
<evidence type="ECO:0000259" key="8">
    <source>
        <dbReference type="PROSITE" id="PS50110"/>
    </source>
</evidence>
<keyword evidence="11" id="KW-1185">Reference proteome</keyword>
<dbReference type="PANTHER" id="PTHR48111:SF40">
    <property type="entry name" value="PHOSPHATE REGULON TRANSCRIPTIONAL REGULATORY PROTEIN PHOB"/>
    <property type="match status" value="1"/>
</dbReference>
<gene>
    <name evidence="10" type="ORF">WAK64_22175</name>
</gene>
<dbReference type="PROSITE" id="PS50110">
    <property type="entry name" value="RESPONSE_REGULATORY"/>
    <property type="match status" value="1"/>
</dbReference>
<dbReference type="CDD" id="cd00383">
    <property type="entry name" value="trans_reg_C"/>
    <property type="match status" value="1"/>
</dbReference>
<dbReference type="PROSITE" id="PS51755">
    <property type="entry name" value="OMPR_PHOB"/>
    <property type="match status" value="1"/>
</dbReference>
<dbReference type="CDD" id="cd17574">
    <property type="entry name" value="REC_OmpR"/>
    <property type="match status" value="1"/>
</dbReference>
<evidence type="ECO:0000256" key="1">
    <source>
        <dbReference type="ARBA" id="ARBA00022553"/>
    </source>
</evidence>
<evidence type="ECO:0000256" key="2">
    <source>
        <dbReference type="ARBA" id="ARBA00023012"/>
    </source>
</evidence>
<dbReference type="RefSeq" id="WP_336589145.1">
    <property type="nucleotide sequence ID" value="NZ_JBBAXC010000037.1"/>
</dbReference>
<dbReference type="Pfam" id="PF00072">
    <property type="entry name" value="Response_reg"/>
    <property type="match status" value="1"/>
</dbReference>
<accession>A0ABU8HKS2</accession>
<dbReference type="Gene3D" id="3.40.50.2300">
    <property type="match status" value="1"/>
</dbReference>
<keyword evidence="5" id="KW-0804">Transcription</keyword>
<evidence type="ECO:0000256" key="3">
    <source>
        <dbReference type="ARBA" id="ARBA00023015"/>
    </source>
</evidence>
<name>A0ABU8HKS2_9BACI</name>
<feature type="DNA-binding region" description="OmpR/PhoB-type" evidence="7">
    <location>
        <begin position="129"/>
        <end position="228"/>
    </location>
</feature>
<feature type="domain" description="OmpR/PhoB-type" evidence="9">
    <location>
        <begin position="129"/>
        <end position="228"/>
    </location>
</feature>
<keyword evidence="1 6" id="KW-0597">Phosphoprotein</keyword>
<feature type="domain" description="Response regulatory" evidence="8">
    <location>
        <begin position="4"/>
        <end position="117"/>
    </location>
</feature>
<dbReference type="InterPro" id="IPR001789">
    <property type="entry name" value="Sig_transdc_resp-reg_receiver"/>
</dbReference>
<protein>
    <submittedName>
        <fullName evidence="10">Response regulator transcription factor</fullName>
    </submittedName>
</protein>
<dbReference type="InterPro" id="IPR036388">
    <property type="entry name" value="WH-like_DNA-bd_sf"/>
</dbReference>
<feature type="modified residue" description="4-aspartylphosphate" evidence="6">
    <location>
        <position position="53"/>
    </location>
</feature>
<dbReference type="EMBL" id="JBBAXC010000037">
    <property type="protein sequence ID" value="MEI5909701.1"/>
    <property type="molecule type" value="Genomic_DNA"/>
</dbReference>
<evidence type="ECO:0000313" key="10">
    <source>
        <dbReference type="EMBL" id="MEI5909701.1"/>
    </source>
</evidence>
<evidence type="ECO:0000256" key="5">
    <source>
        <dbReference type="ARBA" id="ARBA00023163"/>
    </source>
</evidence>
<dbReference type="SMART" id="SM00862">
    <property type="entry name" value="Trans_reg_C"/>
    <property type="match status" value="1"/>
</dbReference>
<organism evidence="10 11">
    <name type="scientific">Bacillus spongiae</name>
    <dbReference type="NCBI Taxonomy" id="2683610"/>
    <lineage>
        <taxon>Bacteria</taxon>
        <taxon>Bacillati</taxon>
        <taxon>Bacillota</taxon>
        <taxon>Bacilli</taxon>
        <taxon>Bacillales</taxon>
        <taxon>Bacillaceae</taxon>
        <taxon>Bacillus</taxon>
    </lineage>
</organism>
<keyword evidence="3" id="KW-0805">Transcription regulation</keyword>
<sequence length="230" mass="26752">MSEIIIVAEDDVDINHLVSLHLRKEGFEVIQTYDGAETLRKLKEVKPGLVILDLMMPKKSGFQVIKKVREDNNIPIMLLTALGDDANKVLGFELGADDYLVKPFSILELLSRVKAQIRRYSIYGDKEEGFIIQNGGLRYNITDQVIFKNGKELSLKPKEQRLLEIFMKNINKIFSKEQLYKLVWKYDYYNDNNTVMVHISRIREQIEDNPKSPIYITTIKGLGYRMERHV</sequence>
<dbReference type="InterPro" id="IPR001867">
    <property type="entry name" value="OmpR/PhoB-type_DNA-bd"/>
</dbReference>
<keyword evidence="4 7" id="KW-0238">DNA-binding</keyword>
<evidence type="ECO:0000256" key="4">
    <source>
        <dbReference type="ARBA" id="ARBA00023125"/>
    </source>
</evidence>
<comment type="caution">
    <text evidence="10">The sequence shown here is derived from an EMBL/GenBank/DDBJ whole genome shotgun (WGS) entry which is preliminary data.</text>
</comment>
<dbReference type="Gene3D" id="1.10.10.10">
    <property type="entry name" value="Winged helix-like DNA-binding domain superfamily/Winged helix DNA-binding domain"/>
    <property type="match status" value="1"/>
</dbReference>
<dbReference type="Pfam" id="PF00486">
    <property type="entry name" value="Trans_reg_C"/>
    <property type="match status" value="1"/>
</dbReference>
<reference evidence="10 11" key="1">
    <citation type="journal article" date="2018" name="J. Microbiol.">
        <title>Bacillus spongiae sp. nov., isolated from sponge of Jeju Island.</title>
        <authorList>
            <person name="Lee G.E."/>
            <person name="Im W.T."/>
            <person name="Park J.S."/>
        </authorList>
    </citation>
    <scope>NUCLEOTIDE SEQUENCE [LARGE SCALE GENOMIC DNA]</scope>
    <source>
        <strain evidence="10 11">135PIL107-10</strain>
    </source>
</reference>
<dbReference type="InterPro" id="IPR011006">
    <property type="entry name" value="CheY-like_superfamily"/>
</dbReference>
<dbReference type="Gene3D" id="6.10.250.690">
    <property type="match status" value="1"/>
</dbReference>